<dbReference type="Proteomes" id="UP000663499">
    <property type="component" value="Chromosome"/>
</dbReference>
<dbReference type="PROSITE" id="PS50006">
    <property type="entry name" value="FHA_DOMAIN"/>
    <property type="match status" value="1"/>
</dbReference>
<dbReference type="EMBL" id="CP071444">
    <property type="protein sequence ID" value="QSX08621.1"/>
    <property type="molecule type" value="Genomic_DNA"/>
</dbReference>
<dbReference type="AlphaFoldDB" id="A0A974XF61"/>
<dbReference type="InterPro" id="IPR008984">
    <property type="entry name" value="SMAD_FHA_dom_sf"/>
</dbReference>
<dbReference type="RefSeq" id="WP_207299962.1">
    <property type="nucleotide sequence ID" value="NZ_CP071444.1"/>
</dbReference>
<dbReference type="InterPro" id="IPR050923">
    <property type="entry name" value="Cell_Proc_Reg/RNA_Proc"/>
</dbReference>
<keyword evidence="1" id="KW-0812">Transmembrane</keyword>
<dbReference type="KEGG" id="alka:J0B03_00580"/>
<dbReference type="SUPFAM" id="SSF49879">
    <property type="entry name" value="SMAD/FHA domain"/>
    <property type="match status" value="1"/>
</dbReference>
<dbReference type="Pfam" id="PF00498">
    <property type="entry name" value="FHA"/>
    <property type="match status" value="1"/>
</dbReference>
<evidence type="ECO:0000313" key="3">
    <source>
        <dbReference type="EMBL" id="QSX08621.1"/>
    </source>
</evidence>
<reference evidence="3" key="1">
    <citation type="submission" date="2021-03" db="EMBL/GenBank/DDBJ databases">
        <title>Alkalibacter marinus sp. nov., isolated from tidal flat sediment.</title>
        <authorList>
            <person name="Namirimu T."/>
            <person name="Yang J.-A."/>
            <person name="Yang S.-H."/>
            <person name="Kim Y.-J."/>
            <person name="Kwon K.K."/>
        </authorList>
    </citation>
    <scope>NUCLEOTIDE SEQUENCE</scope>
    <source>
        <strain evidence="3">ES005</strain>
    </source>
</reference>
<feature type="transmembrane region" description="Helical" evidence="1">
    <location>
        <begin position="12"/>
        <end position="32"/>
    </location>
</feature>
<keyword evidence="1" id="KW-0472">Membrane</keyword>
<accession>A0A974XF61</accession>
<name>A0A974XF61_9FIRM</name>
<dbReference type="SMART" id="SM00240">
    <property type="entry name" value="FHA"/>
    <property type="match status" value="1"/>
</dbReference>
<evidence type="ECO:0000313" key="4">
    <source>
        <dbReference type="Proteomes" id="UP000663499"/>
    </source>
</evidence>
<dbReference type="PANTHER" id="PTHR23308">
    <property type="entry name" value="NUCLEAR INHIBITOR OF PROTEIN PHOSPHATASE-1"/>
    <property type="match status" value="1"/>
</dbReference>
<organism evidence="3 4">
    <name type="scientific">Alkalibacter rhizosphaerae</name>
    <dbReference type="NCBI Taxonomy" id="2815577"/>
    <lineage>
        <taxon>Bacteria</taxon>
        <taxon>Bacillati</taxon>
        <taxon>Bacillota</taxon>
        <taxon>Clostridia</taxon>
        <taxon>Eubacteriales</taxon>
        <taxon>Eubacteriaceae</taxon>
        <taxon>Alkalibacter</taxon>
    </lineage>
</organism>
<proteinExistence type="predicted"/>
<protein>
    <submittedName>
        <fullName evidence="3">FHA domain-containing protein</fullName>
    </submittedName>
</protein>
<evidence type="ECO:0000256" key="1">
    <source>
        <dbReference type="SAM" id="Phobius"/>
    </source>
</evidence>
<keyword evidence="4" id="KW-1185">Reference proteome</keyword>
<dbReference type="Gene3D" id="2.60.200.20">
    <property type="match status" value="1"/>
</dbReference>
<sequence length="151" mass="17559">MFDLLASLFKYLFIIFIYYFMYVIIRLIYLDIATTTVIGRKLEGNLPYLKLVNRRESLTFRVEESYFLEGDMILGRSGKNHIVIKDPFLSGSHAKFHVEDGRWFINDLNSKNGTMLNHQQLGEDAYELGDGDLVHLGQLDFLFVEPGRNRS</sequence>
<dbReference type="InterPro" id="IPR000253">
    <property type="entry name" value="FHA_dom"/>
</dbReference>
<evidence type="ECO:0000259" key="2">
    <source>
        <dbReference type="PROSITE" id="PS50006"/>
    </source>
</evidence>
<gene>
    <name evidence="3" type="ORF">J0B03_00580</name>
</gene>
<feature type="domain" description="FHA" evidence="2">
    <location>
        <begin position="72"/>
        <end position="121"/>
    </location>
</feature>
<dbReference type="CDD" id="cd00060">
    <property type="entry name" value="FHA"/>
    <property type="match status" value="1"/>
</dbReference>
<keyword evidence="1" id="KW-1133">Transmembrane helix</keyword>